<protein>
    <submittedName>
        <fullName evidence="2">Uncharacterized protein</fullName>
    </submittedName>
</protein>
<evidence type="ECO:0000313" key="3">
    <source>
        <dbReference type="Proteomes" id="UP001516023"/>
    </source>
</evidence>
<gene>
    <name evidence="2" type="ORF">HJC23_009838</name>
</gene>
<feature type="compositionally biased region" description="Basic and acidic residues" evidence="1">
    <location>
        <begin position="203"/>
        <end position="219"/>
    </location>
</feature>
<reference evidence="2 3" key="1">
    <citation type="journal article" date="2020" name="G3 (Bethesda)">
        <title>Improved Reference Genome for Cyclotella cryptica CCMP332, a Model for Cell Wall Morphogenesis, Salinity Adaptation, and Lipid Production in Diatoms (Bacillariophyta).</title>
        <authorList>
            <person name="Roberts W.R."/>
            <person name="Downey K.M."/>
            <person name="Ruck E.C."/>
            <person name="Traller J.C."/>
            <person name="Alverson A.J."/>
        </authorList>
    </citation>
    <scope>NUCLEOTIDE SEQUENCE [LARGE SCALE GENOMIC DNA]</scope>
    <source>
        <strain evidence="2 3">CCMP332</strain>
    </source>
</reference>
<keyword evidence="3" id="KW-1185">Reference proteome</keyword>
<evidence type="ECO:0000256" key="1">
    <source>
        <dbReference type="SAM" id="MobiDB-lite"/>
    </source>
</evidence>
<dbReference type="Proteomes" id="UP001516023">
    <property type="component" value="Unassembled WGS sequence"/>
</dbReference>
<feature type="region of interest" description="Disordered" evidence="1">
    <location>
        <begin position="127"/>
        <end position="176"/>
    </location>
</feature>
<comment type="caution">
    <text evidence="2">The sequence shown here is derived from an EMBL/GenBank/DDBJ whole genome shotgun (WGS) entry which is preliminary data.</text>
</comment>
<feature type="region of interest" description="Disordered" evidence="1">
    <location>
        <begin position="195"/>
        <end position="225"/>
    </location>
</feature>
<feature type="compositionally biased region" description="Low complexity" evidence="1">
    <location>
        <begin position="130"/>
        <end position="144"/>
    </location>
</feature>
<dbReference type="EMBL" id="JABMIG020000413">
    <property type="protein sequence ID" value="KAL3778918.1"/>
    <property type="molecule type" value="Genomic_DNA"/>
</dbReference>
<sequence>MSDPKPHRSFAEVINILSRWRHLALARWILFSMSLCLTLTSDNTANQDFFHDSPVFTHGRRRLRSDASIMQQMEQRSLQHYSKSAKSLSAKAGKSVKGSKVGDHEWSERSDTSWVASKFGKSKAGKAKSAKSAFGSKSSKGIKATGKSAKSESHLRSAYESKSAKGIKGKGKSTKSLEGKSAKYIAEFIDTHESSDETSEVTFKGDRSPFDGDESRYSSEHSAAPEVKSAINASMEDSYFIGHGSVEETESGAGESASSNNEGAAVQPGVYSETFAAIVESPQPTEEFDSVHSGSNNEITYTNSSLRDYDIASSFLEQGSDLADTVASVVPNSYSVTIAATSKVDAGIVDTTNIDHDAEIMGDNDADLEAME</sequence>
<feature type="region of interest" description="Disordered" evidence="1">
    <location>
        <begin position="82"/>
        <end position="107"/>
    </location>
</feature>
<feature type="compositionally biased region" description="Basic and acidic residues" evidence="1">
    <location>
        <begin position="149"/>
        <end position="163"/>
    </location>
</feature>
<organism evidence="2 3">
    <name type="scientific">Cyclotella cryptica</name>
    <dbReference type="NCBI Taxonomy" id="29204"/>
    <lineage>
        <taxon>Eukaryota</taxon>
        <taxon>Sar</taxon>
        <taxon>Stramenopiles</taxon>
        <taxon>Ochrophyta</taxon>
        <taxon>Bacillariophyta</taxon>
        <taxon>Coscinodiscophyceae</taxon>
        <taxon>Thalassiosirophycidae</taxon>
        <taxon>Stephanodiscales</taxon>
        <taxon>Stephanodiscaceae</taxon>
        <taxon>Cyclotella</taxon>
    </lineage>
</organism>
<dbReference type="AlphaFoldDB" id="A0ABD3NST3"/>
<name>A0ABD3NST3_9STRA</name>
<proteinExistence type="predicted"/>
<accession>A0ABD3NST3</accession>
<evidence type="ECO:0000313" key="2">
    <source>
        <dbReference type="EMBL" id="KAL3778918.1"/>
    </source>
</evidence>
<feature type="compositionally biased region" description="Low complexity" evidence="1">
    <location>
        <begin position="82"/>
        <end position="99"/>
    </location>
</feature>